<dbReference type="Proteomes" id="UP000711488">
    <property type="component" value="Unassembled WGS sequence"/>
</dbReference>
<evidence type="ECO:0008006" key="3">
    <source>
        <dbReference type="Google" id="ProtNLM"/>
    </source>
</evidence>
<dbReference type="Gene3D" id="3.40.50.2300">
    <property type="match status" value="1"/>
</dbReference>
<comment type="caution">
    <text evidence="2">The sequence shown here is derived from an EMBL/GenBank/DDBJ whole genome shotgun (WGS) entry which is preliminary data.</text>
</comment>
<accession>A0A6A0GZY4</accession>
<dbReference type="PANTHER" id="PTHR24060">
    <property type="entry name" value="METABOTROPIC GLUTAMATE RECEPTOR"/>
    <property type="match status" value="1"/>
</dbReference>
<dbReference type="InterPro" id="IPR028082">
    <property type="entry name" value="Peripla_BP_I"/>
</dbReference>
<evidence type="ECO:0000256" key="1">
    <source>
        <dbReference type="ARBA" id="ARBA00023180"/>
    </source>
</evidence>
<reference evidence="2" key="1">
    <citation type="submission" date="2014-08" db="EMBL/GenBank/DDBJ databases">
        <authorList>
            <person name="Murali S."/>
            <person name="Richards S."/>
            <person name="Bandaranaike D."/>
            <person name="Bellair M."/>
            <person name="Blankenburg K."/>
            <person name="Chao H."/>
            <person name="Dinh H."/>
            <person name="Doddapaneni H."/>
            <person name="Dugan-Rocha S."/>
            <person name="Elkadiri S."/>
            <person name="Gnanaolivu R."/>
            <person name="Hughes D."/>
            <person name="Lee S."/>
            <person name="Li M."/>
            <person name="Ming W."/>
            <person name="Munidasa M."/>
            <person name="Muniz J."/>
            <person name="Nguyen L."/>
            <person name="Osuji N."/>
            <person name="Pu L.-L."/>
            <person name="Puazo M."/>
            <person name="Skinner E."/>
            <person name="Qu C."/>
            <person name="Quiroz J."/>
            <person name="Raj R."/>
            <person name="Weissenberger G."/>
            <person name="Xin Y."/>
            <person name="Zou X."/>
            <person name="Han Y."/>
            <person name="Worley K."/>
            <person name="Muzny D."/>
            <person name="Gibbs R."/>
        </authorList>
    </citation>
    <scope>NUCLEOTIDE SEQUENCE</scope>
    <source>
        <strain evidence="2">HAZT.00-mixed</strain>
        <tissue evidence="2">Whole organism</tissue>
    </source>
</reference>
<dbReference type="InterPro" id="IPR050726">
    <property type="entry name" value="mGluR"/>
</dbReference>
<reference evidence="2" key="2">
    <citation type="journal article" date="2018" name="Environ. Sci. Technol.">
        <title>The Toxicogenome of Hyalella azteca: A Model for Sediment Ecotoxicology and Evolutionary Toxicology.</title>
        <authorList>
            <person name="Poynton H.C."/>
            <person name="Hasenbein S."/>
            <person name="Benoit J.B."/>
            <person name="Sepulveda M.S."/>
            <person name="Poelchau M.F."/>
            <person name="Hughes D.S.T."/>
            <person name="Murali S.C."/>
            <person name="Chen S."/>
            <person name="Glastad K.M."/>
            <person name="Goodisman M.A.D."/>
            <person name="Werren J.H."/>
            <person name="Vineis J.H."/>
            <person name="Bowen J.L."/>
            <person name="Friedrich M."/>
            <person name="Jones J."/>
            <person name="Robertson H.M."/>
            <person name="Feyereisen R."/>
            <person name="Mechler-Hickson A."/>
            <person name="Mathers N."/>
            <person name="Lee C.E."/>
            <person name="Colbourne J.K."/>
            <person name="Biales A."/>
            <person name="Johnston J.S."/>
            <person name="Wellborn G.A."/>
            <person name="Rosendale A.J."/>
            <person name="Cridge A.G."/>
            <person name="Munoz-Torres M.C."/>
            <person name="Bain P.A."/>
            <person name="Manny A.R."/>
            <person name="Major K.M."/>
            <person name="Lambert F.N."/>
            <person name="Vulpe C.D."/>
            <person name="Tuck P."/>
            <person name="Blalock B.J."/>
            <person name="Lin Y.Y."/>
            <person name="Smith M.E."/>
            <person name="Ochoa-Acuna H."/>
            <person name="Chen M.M."/>
            <person name="Childers C.P."/>
            <person name="Qu J."/>
            <person name="Dugan S."/>
            <person name="Lee S.L."/>
            <person name="Chao H."/>
            <person name="Dinh H."/>
            <person name="Han Y."/>
            <person name="Doddapaneni H."/>
            <person name="Worley K.C."/>
            <person name="Muzny D.M."/>
            <person name="Gibbs R.A."/>
            <person name="Richards S."/>
        </authorList>
    </citation>
    <scope>NUCLEOTIDE SEQUENCE</scope>
    <source>
        <strain evidence="2">HAZT.00-mixed</strain>
        <tissue evidence="2">Whole organism</tissue>
    </source>
</reference>
<protein>
    <recommendedName>
        <fullName evidence="3">Receptor ligand binding region domain-containing protein</fullName>
    </recommendedName>
</protein>
<dbReference type="OrthoDB" id="425344at2759"/>
<dbReference type="SUPFAM" id="SSF53822">
    <property type="entry name" value="Periplasmic binding protein-like I"/>
    <property type="match status" value="1"/>
</dbReference>
<reference evidence="2" key="3">
    <citation type="submission" date="2019-06" db="EMBL/GenBank/DDBJ databases">
        <authorList>
            <person name="Poynton C."/>
            <person name="Hasenbein S."/>
            <person name="Benoit J.B."/>
            <person name="Sepulveda M.S."/>
            <person name="Poelchau M.F."/>
            <person name="Murali S.C."/>
            <person name="Chen S."/>
            <person name="Glastad K.M."/>
            <person name="Werren J.H."/>
            <person name="Vineis J.H."/>
            <person name="Bowen J.L."/>
            <person name="Friedrich M."/>
            <person name="Jones J."/>
            <person name="Robertson H.M."/>
            <person name="Feyereisen R."/>
            <person name="Mechler-Hickson A."/>
            <person name="Mathers N."/>
            <person name="Lee C.E."/>
            <person name="Colbourne J.K."/>
            <person name="Biales A."/>
            <person name="Johnston J.S."/>
            <person name="Wellborn G.A."/>
            <person name="Rosendale A.J."/>
            <person name="Cridge A.G."/>
            <person name="Munoz-Torres M.C."/>
            <person name="Bain P.A."/>
            <person name="Manny A.R."/>
            <person name="Major K.M."/>
            <person name="Lambert F.N."/>
            <person name="Vulpe C.D."/>
            <person name="Tuck P."/>
            <person name="Blalock B.J."/>
            <person name="Lin Y.-Y."/>
            <person name="Smith M.E."/>
            <person name="Ochoa-Acuna H."/>
            <person name="Chen M.-J.M."/>
            <person name="Childers C.P."/>
            <person name="Qu J."/>
            <person name="Dugan S."/>
            <person name="Lee S.L."/>
            <person name="Chao H."/>
            <person name="Dinh H."/>
            <person name="Han Y."/>
            <person name="Doddapaneni H."/>
            <person name="Worley K.C."/>
            <person name="Muzny D.M."/>
            <person name="Gibbs R.A."/>
            <person name="Richards S."/>
        </authorList>
    </citation>
    <scope>NUCLEOTIDE SEQUENCE</scope>
    <source>
        <strain evidence="2">HAZT.00-mixed</strain>
        <tissue evidence="2">Whole organism</tissue>
    </source>
</reference>
<evidence type="ECO:0000313" key="2">
    <source>
        <dbReference type="EMBL" id="KAA0193689.1"/>
    </source>
</evidence>
<dbReference type="AlphaFoldDB" id="A0A6A0GZY4"/>
<organism evidence="2">
    <name type="scientific">Hyalella azteca</name>
    <name type="common">Amphipod</name>
    <dbReference type="NCBI Taxonomy" id="294128"/>
    <lineage>
        <taxon>Eukaryota</taxon>
        <taxon>Metazoa</taxon>
        <taxon>Ecdysozoa</taxon>
        <taxon>Arthropoda</taxon>
        <taxon>Crustacea</taxon>
        <taxon>Multicrustacea</taxon>
        <taxon>Malacostraca</taxon>
        <taxon>Eumalacostraca</taxon>
        <taxon>Peracarida</taxon>
        <taxon>Amphipoda</taxon>
        <taxon>Senticaudata</taxon>
        <taxon>Talitrida</taxon>
        <taxon>Talitroidea</taxon>
        <taxon>Hyalellidae</taxon>
        <taxon>Hyalella</taxon>
    </lineage>
</organism>
<proteinExistence type="predicted"/>
<keyword evidence="1" id="KW-0325">Glycoprotein</keyword>
<dbReference type="EMBL" id="JQDR03010814">
    <property type="protein sequence ID" value="KAA0193689.1"/>
    <property type="molecule type" value="Genomic_DNA"/>
</dbReference>
<name>A0A6A0GZY4_HYAAZ</name>
<sequence>MMVHERQEDMICGPVMPQGGIQALEAMLFTLDYINDPRNGVLDRGMKVGARIFDDCDKDTYGLEQAVDFIKVPSSLPRNIKAGLGALSSLPRNIKTGLGAYRGAISSLDLVPTEKQYQGWAWCLQRSNIKAGLGAYREAISRLGLVPTEKQNQGYVVAIFFNLGVGCK</sequence>
<gene>
    <name evidence="2" type="ORF">HAZT_HAZT002717</name>
</gene>